<organism evidence="9 10">
    <name type="scientific">Penicillium ucsense</name>
    <dbReference type="NCBI Taxonomy" id="2839758"/>
    <lineage>
        <taxon>Eukaryota</taxon>
        <taxon>Fungi</taxon>
        <taxon>Dikarya</taxon>
        <taxon>Ascomycota</taxon>
        <taxon>Pezizomycotina</taxon>
        <taxon>Eurotiomycetes</taxon>
        <taxon>Eurotiomycetidae</taxon>
        <taxon>Eurotiales</taxon>
        <taxon>Aspergillaceae</taxon>
        <taxon>Penicillium</taxon>
    </lineage>
</organism>
<name>A0A8J8WHB4_9EURO</name>
<evidence type="ECO:0000313" key="10">
    <source>
        <dbReference type="Proteomes" id="UP000631181"/>
    </source>
</evidence>
<dbReference type="InterPro" id="IPR020846">
    <property type="entry name" value="MFS_dom"/>
</dbReference>
<feature type="transmembrane region" description="Helical" evidence="7">
    <location>
        <begin position="453"/>
        <end position="472"/>
    </location>
</feature>
<dbReference type="PROSITE" id="PS50850">
    <property type="entry name" value="MFS"/>
    <property type="match status" value="1"/>
</dbReference>
<dbReference type="GO" id="GO:0016020">
    <property type="term" value="C:membrane"/>
    <property type="evidence" value="ECO:0007669"/>
    <property type="project" value="UniProtKB-SubCell"/>
</dbReference>
<feature type="transmembrane region" description="Helical" evidence="7">
    <location>
        <begin position="177"/>
        <end position="196"/>
    </location>
</feature>
<protein>
    <recommendedName>
        <fullName evidence="8">Major facilitator superfamily (MFS) profile domain-containing protein</fullName>
    </recommendedName>
</protein>
<keyword evidence="2" id="KW-0813">Transport</keyword>
<feature type="transmembrane region" description="Helical" evidence="7">
    <location>
        <begin position="347"/>
        <end position="365"/>
    </location>
</feature>
<feature type="compositionally biased region" description="Polar residues" evidence="6">
    <location>
        <begin position="225"/>
        <end position="234"/>
    </location>
</feature>
<accession>A0A8J8WHB4</accession>
<keyword evidence="5 7" id="KW-0472">Membrane</keyword>
<dbReference type="InterPro" id="IPR050930">
    <property type="entry name" value="MFS_Vesicular_Transporter"/>
</dbReference>
<evidence type="ECO:0000256" key="2">
    <source>
        <dbReference type="ARBA" id="ARBA00022448"/>
    </source>
</evidence>
<dbReference type="GO" id="GO:0022857">
    <property type="term" value="F:transmembrane transporter activity"/>
    <property type="evidence" value="ECO:0007669"/>
    <property type="project" value="InterPro"/>
</dbReference>
<feature type="transmembrane region" description="Helical" evidence="7">
    <location>
        <begin position="20"/>
        <end position="48"/>
    </location>
</feature>
<feature type="transmembrane region" description="Helical" evidence="7">
    <location>
        <begin position="122"/>
        <end position="140"/>
    </location>
</feature>
<feature type="domain" description="Major facilitator superfamily (MFS) profile" evidence="8">
    <location>
        <begin position="21"/>
        <end position="477"/>
    </location>
</feature>
<reference evidence="9" key="1">
    <citation type="journal article" date="2020" name="Front. Microbiol.">
        <title>Gene regulatory networks of Penicillium echinulatum 2HH and Penicillium oxalicum 114-2 inferred by a computational biology approach.</title>
        <authorList>
            <person name="Lenz A.R."/>
            <person name="Galan-Vasquez E."/>
            <person name="Balbinot E."/>
            <person name="De Abreu F.P."/>
            <person name="De Oliveira N.S."/>
            <person name="Da Rosa L.O."/>
            <person name="De Avila E Silva S."/>
            <person name="Camassola M."/>
            <person name="Dillon A.J.P."/>
            <person name="Perez-Rueda E."/>
        </authorList>
    </citation>
    <scope>NUCLEOTIDE SEQUENCE</scope>
    <source>
        <strain evidence="9">S1M29</strain>
    </source>
</reference>
<comment type="subcellular location">
    <subcellularLocation>
        <location evidence="1">Membrane</location>
        <topology evidence="1">Multi-pass membrane protein</topology>
    </subcellularLocation>
</comment>
<sequence>MECGGKRWQWLSKVRSSETFIVIVVSIAIFTDVFIYGMIVPIVPIALVDRAGARPEDAQKWVSVLLAVYGASLLVGSPLFGWFADHSRARQLPFIVGLVALGASTLLFVVGRSLPALIIARGLQGFSAAAVWVVGLAIVADNVPDDRVAEAMGQTTIALTWGSLLGPTIGGFMFEKFGYYATFAVPAVLILIDVGLRFAMVERTGDTGDQAGKSSVCDGNETAYGTFSSPESGQSECESASSDEESLSGRRPLIRSSNPSIEPPRFHRERQATIFDLLTSSRLPLAISAAMMTSILFSALETTLPLFVMKTFHWSSSGAGLIFVVGALPSAGGVYIGKAINRTGARIPYVCGFLLAAVCWISLRFVEQRRLFEIILLVILLFLQGFCIAAIEITATTEVSQAASKFEARYPGAFGDTSPVGQSYGLFNMAFATGQLVGPVIAGGIRVSAGWKMMTLVLGGMCALAAVVLGAFSGPVAGEEAEEAEEEEQEGNE</sequence>
<evidence type="ECO:0000259" key="8">
    <source>
        <dbReference type="PROSITE" id="PS50850"/>
    </source>
</evidence>
<evidence type="ECO:0000256" key="4">
    <source>
        <dbReference type="ARBA" id="ARBA00022989"/>
    </source>
</evidence>
<comment type="caution">
    <text evidence="9">The sequence shown here is derived from an EMBL/GenBank/DDBJ whole genome shotgun (WGS) entry which is preliminary data.</text>
</comment>
<evidence type="ECO:0000256" key="6">
    <source>
        <dbReference type="SAM" id="MobiDB-lite"/>
    </source>
</evidence>
<feature type="transmembrane region" description="Helical" evidence="7">
    <location>
        <begin position="283"/>
        <end position="300"/>
    </location>
</feature>
<dbReference type="AlphaFoldDB" id="A0A8J8WHB4"/>
<gene>
    <name evidence="9" type="ORF">PECM_005336</name>
</gene>
<dbReference type="Gene3D" id="1.20.1250.20">
    <property type="entry name" value="MFS general substrate transporter like domains"/>
    <property type="match status" value="1"/>
</dbReference>
<evidence type="ECO:0000256" key="7">
    <source>
        <dbReference type="SAM" id="Phobius"/>
    </source>
</evidence>
<dbReference type="InterPro" id="IPR011701">
    <property type="entry name" value="MFS"/>
</dbReference>
<feature type="transmembrane region" description="Helical" evidence="7">
    <location>
        <begin position="371"/>
        <end position="391"/>
    </location>
</feature>
<evidence type="ECO:0000256" key="5">
    <source>
        <dbReference type="ARBA" id="ARBA00023136"/>
    </source>
</evidence>
<dbReference type="PANTHER" id="PTHR23506:SF23">
    <property type="entry name" value="GH10249P"/>
    <property type="match status" value="1"/>
</dbReference>
<keyword evidence="3 7" id="KW-0812">Transmembrane</keyword>
<keyword evidence="4 7" id="KW-1133">Transmembrane helix</keyword>
<evidence type="ECO:0000256" key="3">
    <source>
        <dbReference type="ARBA" id="ARBA00022692"/>
    </source>
</evidence>
<dbReference type="OrthoDB" id="5086884at2759"/>
<dbReference type="SUPFAM" id="SSF103473">
    <property type="entry name" value="MFS general substrate transporter"/>
    <property type="match status" value="1"/>
</dbReference>
<feature type="region of interest" description="Disordered" evidence="6">
    <location>
        <begin position="225"/>
        <end position="262"/>
    </location>
</feature>
<dbReference type="EMBL" id="WIWV01000038">
    <property type="protein sequence ID" value="KAF7716576.1"/>
    <property type="molecule type" value="Genomic_DNA"/>
</dbReference>
<feature type="transmembrane region" description="Helical" evidence="7">
    <location>
        <begin position="312"/>
        <end position="335"/>
    </location>
</feature>
<proteinExistence type="predicted"/>
<keyword evidence="10" id="KW-1185">Reference proteome</keyword>
<evidence type="ECO:0000256" key="1">
    <source>
        <dbReference type="ARBA" id="ARBA00004141"/>
    </source>
</evidence>
<feature type="transmembrane region" description="Helical" evidence="7">
    <location>
        <begin position="92"/>
        <end position="110"/>
    </location>
</feature>
<dbReference type="PANTHER" id="PTHR23506">
    <property type="entry name" value="GH10249P"/>
    <property type="match status" value="1"/>
</dbReference>
<feature type="transmembrane region" description="Helical" evidence="7">
    <location>
        <begin position="60"/>
        <end position="80"/>
    </location>
</feature>
<dbReference type="Pfam" id="PF07690">
    <property type="entry name" value="MFS_1"/>
    <property type="match status" value="1"/>
</dbReference>
<dbReference type="InterPro" id="IPR036259">
    <property type="entry name" value="MFS_trans_sf"/>
</dbReference>
<evidence type="ECO:0000313" key="9">
    <source>
        <dbReference type="EMBL" id="KAF7716576.1"/>
    </source>
</evidence>
<dbReference type="CDD" id="cd17325">
    <property type="entry name" value="MFS_MdtG_SLC18_like"/>
    <property type="match status" value="1"/>
</dbReference>
<dbReference type="Proteomes" id="UP000631181">
    <property type="component" value="Unassembled WGS sequence"/>
</dbReference>